<feature type="domain" description="CABIT" evidence="3">
    <location>
        <begin position="19"/>
        <end position="245"/>
    </location>
</feature>
<dbReference type="STRING" id="623744.A0A553QUL1"/>
<comment type="similarity">
    <text evidence="1">Belongs to the themis family.</text>
</comment>
<dbReference type="Proteomes" id="UP000316079">
    <property type="component" value="Unassembled WGS sequence"/>
</dbReference>
<proteinExistence type="inferred from homology"/>
<dbReference type="GO" id="GO:0005634">
    <property type="term" value="C:nucleus"/>
    <property type="evidence" value="ECO:0007669"/>
    <property type="project" value="TreeGrafter"/>
</dbReference>
<feature type="compositionally biased region" description="Polar residues" evidence="2">
    <location>
        <begin position="622"/>
        <end position="632"/>
    </location>
</feature>
<evidence type="ECO:0000259" key="3">
    <source>
        <dbReference type="Pfam" id="PF12736"/>
    </source>
</evidence>
<dbReference type="Pfam" id="PF12736">
    <property type="entry name" value="CABIT"/>
    <property type="match status" value="2"/>
</dbReference>
<feature type="region of interest" description="Disordered" evidence="2">
    <location>
        <begin position="622"/>
        <end position="655"/>
    </location>
</feature>
<organism evidence="4 5">
    <name type="scientific">Danionella cerebrum</name>
    <dbReference type="NCBI Taxonomy" id="2873325"/>
    <lineage>
        <taxon>Eukaryota</taxon>
        <taxon>Metazoa</taxon>
        <taxon>Chordata</taxon>
        <taxon>Craniata</taxon>
        <taxon>Vertebrata</taxon>
        <taxon>Euteleostomi</taxon>
        <taxon>Actinopterygii</taxon>
        <taxon>Neopterygii</taxon>
        <taxon>Teleostei</taxon>
        <taxon>Ostariophysi</taxon>
        <taxon>Cypriniformes</taxon>
        <taxon>Danionidae</taxon>
        <taxon>Danioninae</taxon>
        <taxon>Danionella</taxon>
    </lineage>
</organism>
<comment type="caution">
    <text evidence="4">The sequence shown here is derived from an EMBL/GenBank/DDBJ whole genome shotgun (WGS) entry which is preliminary data.</text>
</comment>
<accession>A0A553QUL1</accession>
<dbReference type="OrthoDB" id="9030353at2759"/>
<feature type="domain" description="CABIT" evidence="3">
    <location>
        <begin position="266"/>
        <end position="485"/>
    </location>
</feature>
<dbReference type="InterPro" id="IPR039671">
    <property type="entry name" value="THEMIS"/>
</dbReference>
<sequence>MGDLHCLQDFIGALNPNSLPRILQIGSGVYFQGSVYELSGNEVCLSTGDLVKIIGLELHSVSCKAIDSGNCYVLPIGYPGEFQLVPEDIPYNTIEEMICLCPMRVGAFGTSTFISKKELVIDNFILPANKPMTLLSAELGEDGEMFARVQVFSQNSASAEILIPGALTGEFYEFRDERGYSLKEIMSSERLRCRLFRDLNASNWSGSLTFSPVYEISAIMHLRTNIIKIPSSLEVEVQDVTDQFQDLVFITPLSMTEVASQPKESFPTMANILDGPGNDLLFNSPFFKKLYKVTQLLLHSCRNTTMILASSLKGKKGKQYFLISENYNGQMKRRAREFCSVYELHVASCQCPGLKVSVTQHCEGDEEEGMPSLEAGEELEILRVETSGTLSNVGSLVCKRTIEVDDEEEEEGTEEISLSLFMQGHFLEKFSDNKKYKLKDLMKNSFPIDVKVVTQDKGLEKDPLMGLAALQLEEIVKETTILASFPDKPECCFEIPVGWLQMSIHFTSEELPWPKNESPECHIETVTEVTENFYHAYHKLVGKTEEPPPRPPKRMTSSTEVTKTTKPSKSTALAKLDKLSLEPAKEKCLPRTPLQKEQMTNRPPPVLPRKGLTDQVSISLPNMYTENPTSSHKSVRRLSDADHDYETMNPLLKPF</sequence>
<dbReference type="GO" id="GO:0050852">
    <property type="term" value="P:T cell receptor signaling pathway"/>
    <property type="evidence" value="ECO:0007669"/>
    <property type="project" value="TreeGrafter"/>
</dbReference>
<dbReference type="PANTHER" id="PTHR15215:SF2">
    <property type="entry name" value="PROTEIN THEMIS2"/>
    <property type="match status" value="1"/>
</dbReference>
<keyword evidence="5" id="KW-1185">Reference proteome</keyword>
<dbReference type="PANTHER" id="PTHR15215">
    <property type="entry name" value="CABIT DOMAIN-CONTAINING PROTEIN"/>
    <property type="match status" value="1"/>
</dbReference>
<feature type="compositionally biased region" description="Basic and acidic residues" evidence="2">
    <location>
        <begin position="637"/>
        <end position="646"/>
    </location>
</feature>
<feature type="region of interest" description="Disordered" evidence="2">
    <location>
        <begin position="541"/>
        <end position="575"/>
    </location>
</feature>
<reference evidence="4 5" key="1">
    <citation type="journal article" date="2019" name="Sci. Data">
        <title>Hybrid genome assembly and annotation of Danionella translucida.</title>
        <authorList>
            <person name="Kadobianskyi M."/>
            <person name="Schulze L."/>
            <person name="Schuelke M."/>
            <person name="Judkewitz B."/>
        </authorList>
    </citation>
    <scope>NUCLEOTIDE SEQUENCE [LARGE SCALE GENOMIC DNA]</scope>
    <source>
        <strain evidence="4 5">Bolton</strain>
    </source>
</reference>
<feature type="compositionally biased region" description="Polar residues" evidence="2">
    <location>
        <begin position="559"/>
        <end position="571"/>
    </location>
</feature>
<protein>
    <recommendedName>
        <fullName evidence="3">CABIT domain-containing protein</fullName>
    </recommendedName>
</protein>
<dbReference type="EMBL" id="SRMA01025512">
    <property type="protein sequence ID" value="TRY93655.1"/>
    <property type="molecule type" value="Genomic_DNA"/>
</dbReference>
<dbReference type="InterPro" id="IPR025946">
    <property type="entry name" value="CABIT_dom"/>
</dbReference>
<dbReference type="AlphaFoldDB" id="A0A553QUL1"/>
<name>A0A553QUL1_9TELE</name>
<evidence type="ECO:0000256" key="2">
    <source>
        <dbReference type="SAM" id="MobiDB-lite"/>
    </source>
</evidence>
<evidence type="ECO:0000313" key="5">
    <source>
        <dbReference type="Proteomes" id="UP000316079"/>
    </source>
</evidence>
<evidence type="ECO:0000256" key="1">
    <source>
        <dbReference type="ARBA" id="ARBA00006414"/>
    </source>
</evidence>
<dbReference type="GO" id="GO:0005737">
    <property type="term" value="C:cytoplasm"/>
    <property type="evidence" value="ECO:0007669"/>
    <property type="project" value="TreeGrafter"/>
</dbReference>
<evidence type="ECO:0000313" key="4">
    <source>
        <dbReference type="EMBL" id="TRY93655.1"/>
    </source>
</evidence>
<gene>
    <name evidence="4" type="ORF">DNTS_001111</name>
</gene>